<dbReference type="OrthoDB" id="6315550at2"/>
<sequence>MIEAQLWQIYQHSYFQGVKRQSPYHKITGSNGGAIISLWNPFGQTLSEEQNRRRTRAFMRYLRQKRYIFNLLWGGNEDMSYRELSVFIPCSKKQAQRLSAHFSQLAFYYVGVSGRVSLHCTQGTMPLCMVSKHLKYRWLTGP</sequence>
<reference evidence="1 3" key="2">
    <citation type="submission" date="2018-01" db="EMBL/GenBank/DDBJ databases">
        <title>Co-occurrence of chitin degradation, pigmentation and bioactivity in marine Pseudoalteromonas.</title>
        <authorList>
            <person name="Paulsen S."/>
            <person name="Gram L."/>
            <person name="Machado H."/>
        </authorList>
    </citation>
    <scope>NUCLEOTIDE SEQUENCE [LARGE SCALE GENOMIC DNA]</scope>
    <source>
        <strain evidence="1 3">S3898</strain>
    </source>
</reference>
<organism evidence="1 3">
    <name type="scientific">Pseudoalteromonas phenolica</name>
    <dbReference type="NCBI Taxonomy" id="161398"/>
    <lineage>
        <taxon>Bacteria</taxon>
        <taxon>Pseudomonadati</taxon>
        <taxon>Pseudomonadota</taxon>
        <taxon>Gammaproteobacteria</taxon>
        <taxon>Alteromonadales</taxon>
        <taxon>Pseudoalteromonadaceae</taxon>
        <taxon>Pseudoalteromonas</taxon>
    </lineage>
</organism>
<protein>
    <recommendedName>
        <fullName evidence="5">DUF3293 domain-containing protein</fullName>
    </recommendedName>
</protein>
<dbReference type="RefSeq" id="WP_130255046.1">
    <property type="nucleotide sequence ID" value="NZ_PNCM01000022.1"/>
</dbReference>
<dbReference type="EMBL" id="PNCM01000022">
    <property type="protein sequence ID" value="TMP80170.1"/>
    <property type="molecule type" value="Genomic_DNA"/>
</dbReference>
<reference evidence="4" key="3">
    <citation type="submission" date="2019-06" db="EMBL/GenBank/DDBJ databases">
        <title>Co-occurence of chitin degradation, pigmentation and bioactivity in marine Pseudoalteromonas.</title>
        <authorList>
            <person name="Sonnenschein E.C."/>
            <person name="Bech P.K."/>
        </authorList>
    </citation>
    <scope>NUCLEOTIDE SEQUENCE [LARGE SCALE GENOMIC DNA]</scope>
    <source>
        <strain evidence="4">S1189</strain>
    </source>
</reference>
<evidence type="ECO:0000313" key="4">
    <source>
        <dbReference type="Proteomes" id="UP000307362"/>
    </source>
</evidence>
<dbReference type="Pfam" id="PF11697">
    <property type="entry name" value="DUF3293"/>
    <property type="match status" value="1"/>
</dbReference>
<dbReference type="InterPro" id="IPR021710">
    <property type="entry name" value="DUF3293"/>
</dbReference>
<dbReference type="EMBL" id="PPSX01000023">
    <property type="protein sequence ID" value="RZQ53564.1"/>
    <property type="molecule type" value="Genomic_DNA"/>
</dbReference>
<dbReference type="Proteomes" id="UP000291338">
    <property type="component" value="Unassembled WGS sequence"/>
</dbReference>
<reference evidence="2" key="4">
    <citation type="submission" date="2019-09" db="EMBL/GenBank/DDBJ databases">
        <title>Co-occurence of chitin degradation, pigmentation and bioactivity in marine Pseudoalteromonas.</title>
        <authorList>
            <person name="Sonnenschein E.C."/>
            <person name="Bech P.K."/>
        </authorList>
    </citation>
    <scope>NUCLEOTIDE SEQUENCE</scope>
    <source>
        <strain evidence="2">S1189</strain>
    </source>
</reference>
<evidence type="ECO:0000313" key="2">
    <source>
        <dbReference type="EMBL" id="TMP80170.1"/>
    </source>
</evidence>
<reference evidence="2 4" key="1">
    <citation type="submission" date="2017-12" db="EMBL/GenBank/DDBJ databases">
        <authorList>
            <person name="Paulsen S."/>
            <person name="Gram L.K."/>
        </authorList>
    </citation>
    <scope>NUCLEOTIDE SEQUENCE [LARGE SCALE GENOMIC DNA]</scope>
    <source>
        <strain evidence="2 4">S1189</strain>
    </source>
</reference>
<comment type="caution">
    <text evidence="1">The sequence shown here is derived from an EMBL/GenBank/DDBJ whole genome shotgun (WGS) entry which is preliminary data.</text>
</comment>
<evidence type="ECO:0008006" key="5">
    <source>
        <dbReference type="Google" id="ProtNLM"/>
    </source>
</evidence>
<dbReference type="AlphaFoldDB" id="A0A4Q7IMY0"/>
<gene>
    <name evidence="1" type="ORF">C1E23_07900</name>
    <name evidence="2" type="ORF">CWB73_11735</name>
</gene>
<evidence type="ECO:0000313" key="1">
    <source>
        <dbReference type="EMBL" id="RZQ53564.1"/>
    </source>
</evidence>
<accession>A0A4Q7IMY0</accession>
<proteinExistence type="predicted"/>
<dbReference type="Proteomes" id="UP000307362">
    <property type="component" value="Unassembled WGS sequence"/>
</dbReference>
<evidence type="ECO:0000313" key="3">
    <source>
        <dbReference type="Proteomes" id="UP000291338"/>
    </source>
</evidence>
<name>A0A4Q7IMY0_9GAMM</name>